<dbReference type="PROSITE" id="PS50109">
    <property type="entry name" value="HIS_KIN"/>
    <property type="match status" value="1"/>
</dbReference>
<dbReference type="Pfam" id="PF08448">
    <property type="entry name" value="PAS_4"/>
    <property type="match status" value="1"/>
</dbReference>
<dbReference type="InterPro" id="IPR000700">
    <property type="entry name" value="PAS-assoc_C"/>
</dbReference>
<reference evidence="8" key="1">
    <citation type="submission" date="2020-02" db="EMBL/GenBank/DDBJ databases">
        <authorList>
            <person name="Meier V. D."/>
        </authorList>
    </citation>
    <scope>NUCLEOTIDE SEQUENCE</scope>
    <source>
        <strain evidence="8">AVDCRST_MAG89</strain>
    </source>
</reference>
<sequence length="460" mass="50574">MNDDHHDRSPAFPTASPPGRETAERLAACRRAEENARDPRAAEPRDPYRGQAPPEVADRAFAALAENVRDYAIFLMDPEGVITFWGEGARLIKWWTKEQTEGGHLRMLYPDGGAEDGTAEEHLRRAAESGEYIGQGHRVRADTSTFWANVSLTALRDTEGILLGFAKVTRDLTAKRAEEAARTAAQHQAEAAIRLKSELLQDRERAQQEVEERRTGELAGATARLREERAERSRLEATRYVLLRQLIVAEEQERIRLSRELHDQLGQLVTALRLGLRGLERGDGSATAALEDLEQLTVQLAGELSHIASELRPAALDRLGLQQALRAYVEDWSARYGIAAEFQPLGTAGERFALEVETTLFRTVQEALTNVAKHSAAQNVSVILERRPGTVRVIVEDDGTGFDVSAVAATGARTRRIGLVGMRERVELLGGTLELESAPNAGTTVFIRLPTHEAGPPPGG</sequence>
<dbReference type="GO" id="GO:0016020">
    <property type="term" value="C:membrane"/>
    <property type="evidence" value="ECO:0007669"/>
    <property type="project" value="InterPro"/>
</dbReference>
<keyword evidence="2" id="KW-0418">Kinase</keyword>
<keyword evidence="4" id="KW-0175">Coiled coil</keyword>
<dbReference type="Pfam" id="PF02518">
    <property type="entry name" value="HATPase_c"/>
    <property type="match status" value="1"/>
</dbReference>
<dbReference type="Gene3D" id="3.30.450.20">
    <property type="entry name" value="PAS domain"/>
    <property type="match status" value="1"/>
</dbReference>
<evidence type="ECO:0000259" key="7">
    <source>
        <dbReference type="PROSITE" id="PS50113"/>
    </source>
</evidence>
<dbReference type="PANTHER" id="PTHR24421">
    <property type="entry name" value="NITRATE/NITRITE SENSOR PROTEIN NARX-RELATED"/>
    <property type="match status" value="1"/>
</dbReference>
<dbReference type="PANTHER" id="PTHR24421:SF58">
    <property type="entry name" value="SIGNAL TRANSDUCTION HISTIDINE-PROTEIN KINASE_PHOSPHATASE UHPB"/>
    <property type="match status" value="1"/>
</dbReference>
<dbReference type="GO" id="GO:0046983">
    <property type="term" value="F:protein dimerization activity"/>
    <property type="evidence" value="ECO:0007669"/>
    <property type="project" value="InterPro"/>
</dbReference>
<dbReference type="SMART" id="SM00387">
    <property type="entry name" value="HATPase_c"/>
    <property type="match status" value="1"/>
</dbReference>
<dbReference type="InterPro" id="IPR035965">
    <property type="entry name" value="PAS-like_dom_sf"/>
</dbReference>
<dbReference type="Gene3D" id="1.20.5.1930">
    <property type="match status" value="1"/>
</dbReference>
<gene>
    <name evidence="8" type="ORF">AVDCRST_MAG89-347</name>
</gene>
<protein>
    <recommendedName>
        <fullName evidence="9">Nitrogen regulation protein B</fullName>
    </recommendedName>
</protein>
<evidence type="ECO:0000256" key="5">
    <source>
        <dbReference type="SAM" id="MobiDB-lite"/>
    </source>
</evidence>
<name>A0A6J4K953_9BACT</name>
<evidence type="ECO:0000256" key="2">
    <source>
        <dbReference type="ARBA" id="ARBA00022777"/>
    </source>
</evidence>
<evidence type="ECO:0000256" key="3">
    <source>
        <dbReference type="ARBA" id="ARBA00023012"/>
    </source>
</evidence>
<dbReference type="InterPro" id="IPR003594">
    <property type="entry name" value="HATPase_dom"/>
</dbReference>
<keyword evidence="1" id="KW-0808">Transferase</keyword>
<organism evidence="8">
    <name type="scientific">uncultured Gemmatimonadota bacterium</name>
    <dbReference type="NCBI Taxonomy" id="203437"/>
    <lineage>
        <taxon>Bacteria</taxon>
        <taxon>Pseudomonadati</taxon>
        <taxon>Gemmatimonadota</taxon>
        <taxon>environmental samples</taxon>
    </lineage>
</organism>
<dbReference type="InterPro" id="IPR050482">
    <property type="entry name" value="Sensor_HK_TwoCompSys"/>
</dbReference>
<dbReference type="GO" id="GO:0000155">
    <property type="term" value="F:phosphorelay sensor kinase activity"/>
    <property type="evidence" value="ECO:0007669"/>
    <property type="project" value="InterPro"/>
</dbReference>
<dbReference type="CDD" id="cd16917">
    <property type="entry name" value="HATPase_UhpB-NarQ-NarX-like"/>
    <property type="match status" value="1"/>
</dbReference>
<dbReference type="EMBL" id="CADCTV010000080">
    <property type="protein sequence ID" value="CAA9299346.1"/>
    <property type="molecule type" value="Genomic_DNA"/>
</dbReference>
<dbReference type="PROSITE" id="PS50113">
    <property type="entry name" value="PAC"/>
    <property type="match status" value="1"/>
</dbReference>
<dbReference type="InterPro" id="IPR011712">
    <property type="entry name" value="Sig_transdc_His_kin_sub3_dim/P"/>
</dbReference>
<dbReference type="SUPFAM" id="SSF55785">
    <property type="entry name" value="PYP-like sensor domain (PAS domain)"/>
    <property type="match status" value="1"/>
</dbReference>
<feature type="domain" description="Histidine kinase" evidence="6">
    <location>
        <begin position="256"/>
        <end position="453"/>
    </location>
</feature>
<dbReference type="SUPFAM" id="SSF55874">
    <property type="entry name" value="ATPase domain of HSP90 chaperone/DNA topoisomerase II/histidine kinase"/>
    <property type="match status" value="1"/>
</dbReference>
<feature type="domain" description="PAC" evidence="7">
    <location>
        <begin position="132"/>
        <end position="184"/>
    </location>
</feature>
<evidence type="ECO:0000256" key="4">
    <source>
        <dbReference type="SAM" id="Coils"/>
    </source>
</evidence>
<evidence type="ECO:0008006" key="9">
    <source>
        <dbReference type="Google" id="ProtNLM"/>
    </source>
</evidence>
<keyword evidence="3" id="KW-0902">Two-component regulatory system</keyword>
<feature type="region of interest" description="Disordered" evidence="5">
    <location>
        <begin position="1"/>
        <end position="53"/>
    </location>
</feature>
<proteinExistence type="predicted"/>
<dbReference type="NCBIfam" id="TIGR00229">
    <property type="entry name" value="sensory_box"/>
    <property type="match status" value="1"/>
</dbReference>
<dbReference type="AlphaFoldDB" id="A0A6J4K953"/>
<dbReference type="Gene3D" id="3.30.565.10">
    <property type="entry name" value="Histidine kinase-like ATPase, C-terminal domain"/>
    <property type="match status" value="1"/>
</dbReference>
<dbReference type="InterPro" id="IPR036890">
    <property type="entry name" value="HATPase_C_sf"/>
</dbReference>
<feature type="compositionally biased region" description="Basic and acidic residues" evidence="5">
    <location>
        <begin position="30"/>
        <end position="48"/>
    </location>
</feature>
<accession>A0A6J4K953</accession>
<evidence type="ECO:0000259" key="6">
    <source>
        <dbReference type="PROSITE" id="PS50109"/>
    </source>
</evidence>
<feature type="coiled-coil region" evidence="4">
    <location>
        <begin position="189"/>
        <end position="238"/>
    </location>
</feature>
<dbReference type="InterPro" id="IPR013656">
    <property type="entry name" value="PAS_4"/>
</dbReference>
<dbReference type="InterPro" id="IPR000014">
    <property type="entry name" value="PAS"/>
</dbReference>
<evidence type="ECO:0000256" key="1">
    <source>
        <dbReference type="ARBA" id="ARBA00022679"/>
    </source>
</evidence>
<dbReference type="InterPro" id="IPR005467">
    <property type="entry name" value="His_kinase_dom"/>
</dbReference>
<evidence type="ECO:0000313" key="8">
    <source>
        <dbReference type="EMBL" id="CAA9299346.1"/>
    </source>
</evidence>
<dbReference type="Pfam" id="PF07730">
    <property type="entry name" value="HisKA_3"/>
    <property type="match status" value="1"/>
</dbReference>